<proteinExistence type="predicted"/>
<gene>
    <name evidence="1" type="ORF">O6H91_18G023300</name>
</gene>
<accession>A0ACC2AYV6</accession>
<organism evidence="1 2">
    <name type="scientific">Diphasiastrum complanatum</name>
    <name type="common">Issler's clubmoss</name>
    <name type="synonym">Lycopodium complanatum</name>
    <dbReference type="NCBI Taxonomy" id="34168"/>
    <lineage>
        <taxon>Eukaryota</taxon>
        <taxon>Viridiplantae</taxon>
        <taxon>Streptophyta</taxon>
        <taxon>Embryophyta</taxon>
        <taxon>Tracheophyta</taxon>
        <taxon>Lycopodiopsida</taxon>
        <taxon>Lycopodiales</taxon>
        <taxon>Lycopodiaceae</taxon>
        <taxon>Lycopodioideae</taxon>
        <taxon>Diphasiastrum</taxon>
    </lineage>
</organism>
<evidence type="ECO:0000313" key="2">
    <source>
        <dbReference type="Proteomes" id="UP001162992"/>
    </source>
</evidence>
<protein>
    <submittedName>
        <fullName evidence="1">Uncharacterized protein</fullName>
    </submittedName>
</protein>
<evidence type="ECO:0000313" key="1">
    <source>
        <dbReference type="EMBL" id="KAJ7522700.1"/>
    </source>
</evidence>
<keyword evidence="2" id="KW-1185">Reference proteome</keyword>
<dbReference type="Proteomes" id="UP001162992">
    <property type="component" value="Chromosome 18"/>
</dbReference>
<name>A0ACC2AYV6_DIPCM</name>
<reference evidence="2" key="1">
    <citation type="journal article" date="2024" name="Proc. Natl. Acad. Sci. U.S.A.">
        <title>Extraordinary preservation of gene collinearity over three hundred million years revealed in homosporous lycophytes.</title>
        <authorList>
            <person name="Li C."/>
            <person name="Wickell D."/>
            <person name="Kuo L.Y."/>
            <person name="Chen X."/>
            <person name="Nie B."/>
            <person name="Liao X."/>
            <person name="Peng D."/>
            <person name="Ji J."/>
            <person name="Jenkins J."/>
            <person name="Williams M."/>
            <person name="Shu S."/>
            <person name="Plott C."/>
            <person name="Barry K."/>
            <person name="Rajasekar S."/>
            <person name="Grimwood J."/>
            <person name="Han X."/>
            <person name="Sun S."/>
            <person name="Hou Z."/>
            <person name="He W."/>
            <person name="Dai G."/>
            <person name="Sun C."/>
            <person name="Schmutz J."/>
            <person name="Leebens-Mack J.H."/>
            <person name="Li F.W."/>
            <person name="Wang L."/>
        </authorList>
    </citation>
    <scope>NUCLEOTIDE SEQUENCE [LARGE SCALE GENOMIC DNA]</scope>
    <source>
        <strain evidence="2">cv. PW_Plant_1</strain>
    </source>
</reference>
<sequence length="446" mass="50764">MLVFGAQRSGVTTIFELRETWAILESSMAAMRVLWRRLMPNSSFSSNNATMRFRQSVHLQYIVEIIPGSRLRSSGPELPFDAQQAVAVSSQTPRRLSLSPSFIEDVRGSPARQGLSSSTGRNSLAASQAGNTSVNNFEARMKCRELAMEIISFGAHKVWRYIAVSRVLNGYRADFEHTGRSKFGLQKFYTLDGKEDILCPEFRMPSKVQKTEGSHYKILPSFTFGGKRGFAKVAVPPNMQHGVKLKLYLGSSGMIGEPYKRPPSLPFFQRWLTIEGWKLRKEYIMGQLKTGYTLAKLRQKNRGYSQQKFYHDASDLYKKVNVALAQGDRSSLRQLVTDNLFSVMKNELKHREASWPRVEWELVGHVKKIRTLQARMIGFEKSNPDNAFVQITLKLLSNQKFMAYDAQGKLVAGDKDKELLVEDIWVFEKPLLLSDAKWRLCGRISI</sequence>
<comment type="caution">
    <text evidence="1">The sequence shown here is derived from an EMBL/GenBank/DDBJ whole genome shotgun (WGS) entry which is preliminary data.</text>
</comment>
<dbReference type="EMBL" id="CM055109">
    <property type="protein sequence ID" value="KAJ7522700.1"/>
    <property type="molecule type" value="Genomic_DNA"/>
</dbReference>